<gene>
    <name evidence="1" type="ORF">IGX34_10245</name>
</gene>
<name>A0ABR9G9N8_9GAMM</name>
<evidence type="ECO:0000313" key="1">
    <source>
        <dbReference type="EMBL" id="MBE1160769.1"/>
    </source>
</evidence>
<evidence type="ECO:0000313" key="2">
    <source>
        <dbReference type="Proteomes" id="UP000651010"/>
    </source>
</evidence>
<reference evidence="1 2" key="1">
    <citation type="submission" date="2020-09" db="EMBL/GenBank/DDBJ databases">
        <title>Dyella sp. 7MK23 isolated from forest soil.</title>
        <authorList>
            <person name="Fu J."/>
        </authorList>
    </citation>
    <scope>NUCLEOTIDE SEQUENCE [LARGE SCALE GENOMIC DNA]</scope>
    <source>
        <strain evidence="1 2">7MK23</strain>
    </source>
</reference>
<dbReference type="RefSeq" id="WP_192555622.1">
    <property type="nucleotide sequence ID" value="NZ_JACZZA010000005.1"/>
</dbReference>
<sequence length="403" mass="44915">MQHKSLLTQYLVLRQAYASDNSTAFRLIFGQYIAWYLSFLGDYPAALRSFSVAQQAQRDDRPSPLAPDSGYTATPALDAIPELAKNYRIVLLNEAHNVALTRSLTVPLLSRLRQQGFDYFAAETLSATDTRLQARGYPTDQSGFYTEEPVYAEMVRTALKLGFKVVAYEAAGASASSDARETEQAKNLYEQVFKHDPHARLVVNAGYDHIVKSGPYLGGSSMAEHLYRLTHLPMLSVEQTMLYPRPSADDDHPYYTAVIAALHPQQPIVFVDRNGKPWSLRNGYDVSVFFPPEKLERGRPRWLTLGGLRTPYYVGAENCGGHYPCLVEAHESQEDADAIPADRLLLDLAPASESSFHPPVYTSNETLPSANLYLRPGKYQLSFSDGSGHVLHRRDITIADTAH</sequence>
<keyword evidence="2" id="KW-1185">Reference proteome</keyword>
<dbReference type="Proteomes" id="UP000651010">
    <property type="component" value="Unassembled WGS sequence"/>
</dbReference>
<accession>A0ABR9G9N8</accession>
<comment type="caution">
    <text evidence="1">The sequence shown here is derived from an EMBL/GenBank/DDBJ whole genome shotgun (WGS) entry which is preliminary data.</text>
</comment>
<organism evidence="1 2">
    <name type="scientific">Dyella acidiphila</name>
    <dbReference type="NCBI Taxonomy" id="2775866"/>
    <lineage>
        <taxon>Bacteria</taxon>
        <taxon>Pseudomonadati</taxon>
        <taxon>Pseudomonadota</taxon>
        <taxon>Gammaproteobacteria</taxon>
        <taxon>Lysobacterales</taxon>
        <taxon>Rhodanobacteraceae</taxon>
        <taxon>Dyella</taxon>
    </lineage>
</organism>
<protein>
    <submittedName>
        <fullName evidence="1">Uncharacterized protein</fullName>
    </submittedName>
</protein>
<proteinExistence type="predicted"/>
<dbReference type="EMBL" id="JACZZA010000005">
    <property type="protein sequence ID" value="MBE1160769.1"/>
    <property type="molecule type" value="Genomic_DNA"/>
</dbReference>